<comment type="caution">
    <text evidence="1">The sequence shown here is derived from an EMBL/GenBank/DDBJ whole genome shotgun (WGS) entry which is preliminary data.</text>
</comment>
<reference evidence="1 2" key="1">
    <citation type="journal article" date="2018" name="Genome Res.">
        <title>The genomic architecture and molecular evolution of ant odorant receptors.</title>
        <authorList>
            <person name="McKenzie S.K."/>
            <person name="Kronauer D.J.C."/>
        </authorList>
    </citation>
    <scope>NUCLEOTIDE SEQUENCE [LARGE SCALE GENOMIC DNA]</scope>
    <source>
        <strain evidence="1">Clonal line C1</strain>
    </source>
</reference>
<name>A0A3L8DK69_OOCBI</name>
<proteinExistence type="predicted"/>
<dbReference type="OrthoDB" id="7634903at2759"/>
<dbReference type="Proteomes" id="UP000279307">
    <property type="component" value="Chromosome 7"/>
</dbReference>
<sequence>MNLWVTIKSDCTGCVSRKKNVNEICKDSKNLMDKGRSYVRDVNL</sequence>
<gene>
    <name evidence="1" type="ORF">DMN91_007434</name>
</gene>
<protein>
    <submittedName>
        <fullName evidence="1">Uncharacterized protein</fullName>
    </submittedName>
</protein>
<evidence type="ECO:0000313" key="1">
    <source>
        <dbReference type="EMBL" id="RLU20820.1"/>
    </source>
</evidence>
<accession>A0A3L8DK69</accession>
<organism evidence="1 2">
    <name type="scientific">Ooceraea biroi</name>
    <name type="common">Clonal raider ant</name>
    <name type="synonym">Cerapachys biroi</name>
    <dbReference type="NCBI Taxonomy" id="2015173"/>
    <lineage>
        <taxon>Eukaryota</taxon>
        <taxon>Metazoa</taxon>
        <taxon>Ecdysozoa</taxon>
        <taxon>Arthropoda</taxon>
        <taxon>Hexapoda</taxon>
        <taxon>Insecta</taxon>
        <taxon>Pterygota</taxon>
        <taxon>Neoptera</taxon>
        <taxon>Endopterygota</taxon>
        <taxon>Hymenoptera</taxon>
        <taxon>Apocrita</taxon>
        <taxon>Aculeata</taxon>
        <taxon>Formicoidea</taxon>
        <taxon>Formicidae</taxon>
        <taxon>Dorylinae</taxon>
        <taxon>Ooceraea</taxon>
    </lineage>
</organism>
<dbReference type="AlphaFoldDB" id="A0A3L8DK69"/>
<dbReference type="EMBL" id="QOIP01000007">
    <property type="protein sequence ID" value="RLU20820.1"/>
    <property type="molecule type" value="Genomic_DNA"/>
</dbReference>
<evidence type="ECO:0000313" key="2">
    <source>
        <dbReference type="Proteomes" id="UP000279307"/>
    </source>
</evidence>